<organism evidence="1 2">
    <name type="scientific">Penicillium chrysogenum</name>
    <name type="common">Penicillium notatum</name>
    <dbReference type="NCBI Taxonomy" id="5076"/>
    <lineage>
        <taxon>Eukaryota</taxon>
        <taxon>Fungi</taxon>
        <taxon>Dikarya</taxon>
        <taxon>Ascomycota</taxon>
        <taxon>Pezizomycotina</taxon>
        <taxon>Eurotiomycetes</taxon>
        <taxon>Eurotiomycetidae</taxon>
        <taxon>Eurotiales</taxon>
        <taxon>Aspergillaceae</taxon>
        <taxon>Penicillium</taxon>
        <taxon>Penicillium chrysogenum species complex</taxon>
    </lineage>
</organism>
<protein>
    <submittedName>
        <fullName evidence="1">Uncharacterized protein</fullName>
    </submittedName>
</protein>
<keyword evidence="2" id="KW-1185">Reference proteome</keyword>
<dbReference type="Proteomes" id="UP001220256">
    <property type="component" value="Unassembled WGS sequence"/>
</dbReference>
<sequence length="67" mass="7440">MDAMGHEVFRLNFDSKTVKTTSCMGLTVPISMHAKHHHAGQRAVYSAAHVVIPRDLLRMSLLACGRH</sequence>
<evidence type="ECO:0000313" key="2">
    <source>
        <dbReference type="Proteomes" id="UP001220256"/>
    </source>
</evidence>
<gene>
    <name evidence="1" type="ORF">N7505_008903</name>
</gene>
<dbReference type="EMBL" id="JAPVEB010000006">
    <property type="protein sequence ID" value="KAJ5262036.1"/>
    <property type="molecule type" value="Genomic_DNA"/>
</dbReference>
<reference evidence="1 2" key="1">
    <citation type="journal article" date="2023" name="IMA Fungus">
        <title>Comparative genomic study of the Penicillium genus elucidates a diverse pangenome and 15 lateral gene transfer events.</title>
        <authorList>
            <person name="Petersen C."/>
            <person name="Sorensen T."/>
            <person name="Nielsen M.R."/>
            <person name="Sondergaard T.E."/>
            <person name="Sorensen J.L."/>
            <person name="Fitzpatrick D.A."/>
            <person name="Frisvad J.C."/>
            <person name="Nielsen K.L."/>
        </authorList>
    </citation>
    <scope>NUCLEOTIDE SEQUENCE [LARGE SCALE GENOMIC DNA]</scope>
    <source>
        <strain evidence="1 2">IBT 3361</strain>
    </source>
</reference>
<accession>A0ABQ8WCC7</accession>
<name>A0ABQ8WCC7_PENCH</name>
<evidence type="ECO:0000313" key="1">
    <source>
        <dbReference type="EMBL" id="KAJ5262036.1"/>
    </source>
</evidence>
<proteinExistence type="predicted"/>
<comment type="caution">
    <text evidence="1">The sequence shown here is derived from an EMBL/GenBank/DDBJ whole genome shotgun (WGS) entry which is preliminary data.</text>
</comment>